<evidence type="ECO:0000259" key="5">
    <source>
        <dbReference type="PROSITE" id="PS50931"/>
    </source>
</evidence>
<evidence type="ECO:0000313" key="7">
    <source>
        <dbReference type="Proteomes" id="UP000182258"/>
    </source>
</evidence>
<comment type="similarity">
    <text evidence="1">Belongs to the LysR transcriptional regulatory family.</text>
</comment>
<dbReference type="PANTHER" id="PTHR30346:SF30">
    <property type="entry name" value="SMALL NEUTRAL PROTEASE REGULATORY PROTEIN"/>
    <property type="match status" value="1"/>
</dbReference>
<dbReference type="AlphaFoldDB" id="A0A1I1PX65"/>
<dbReference type="InterPro" id="IPR036388">
    <property type="entry name" value="WH-like_DNA-bd_sf"/>
</dbReference>
<dbReference type="GO" id="GO:0003700">
    <property type="term" value="F:DNA-binding transcription factor activity"/>
    <property type="evidence" value="ECO:0007669"/>
    <property type="project" value="InterPro"/>
</dbReference>
<keyword evidence="3 6" id="KW-0238">DNA-binding</keyword>
<proteinExistence type="inferred from homology"/>
<feature type="domain" description="HTH lysR-type" evidence="5">
    <location>
        <begin position="1"/>
        <end position="13"/>
    </location>
</feature>
<dbReference type="PROSITE" id="PS50931">
    <property type="entry name" value="HTH_LYSR"/>
    <property type="match status" value="1"/>
</dbReference>
<evidence type="ECO:0000256" key="1">
    <source>
        <dbReference type="ARBA" id="ARBA00009437"/>
    </source>
</evidence>
<evidence type="ECO:0000313" key="6">
    <source>
        <dbReference type="EMBL" id="SFD10480.1"/>
    </source>
</evidence>
<dbReference type="InterPro" id="IPR036390">
    <property type="entry name" value="WH_DNA-bd_sf"/>
</dbReference>
<dbReference type="InterPro" id="IPR005119">
    <property type="entry name" value="LysR_subst-bd"/>
</dbReference>
<dbReference type="InterPro" id="IPR000847">
    <property type="entry name" value="LysR_HTH_N"/>
</dbReference>
<evidence type="ECO:0000256" key="3">
    <source>
        <dbReference type="ARBA" id="ARBA00023125"/>
    </source>
</evidence>
<sequence length="262" mass="28166">MLFERTRRTVSLTPAGHRLLVDARKILAAIDDAAYAVKRTADGDEGTLRIGLTPSAPFNIVVPSILRAYRSRFPAVDFAISESNTPALMEALRRGAVDGAFLRPTDIDTTDLTITTVLQEPMLAAIPAHHPLAEAESIALEDLKSETVILRPRPIGERLTKVILAACEQTGFSPIITQKDAPQMTSILSLVAAGLGITFVPASMSRFLEGFVAYKPVRDSSLPEAILSFARLEASSSPTLSNFEKIALTLRDELGTGSDGPL</sequence>
<dbReference type="Gene3D" id="1.10.10.10">
    <property type="entry name" value="Winged helix-like DNA-binding domain superfamily/Winged helix DNA-binding domain"/>
    <property type="match status" value="1"/>
</dbReference>
<protein>
    <submittedName>
        <fullName evidence="6">DNA-binding transcriptional regulator, LysR family</fullName>
    </submittedName>
</protein>
<keyword evidence="4" id="KW-0804">Transcription</keyword>
<dbReference type="Pfam" id="PF03466">
    <property type="entry name" value="LysR_substrate"/>
    <property type="match status" value="1"/>
</dbReference>
<dbReference type="EMBL" id="FOMB01000021">
    <property type="protein sequence ID" value="SFD10480.1"/>
    <property type="molecule type" value="Genomic_DNA"/>
</dbReference>
<accession>A0A1I1PX65</accession>
<keyword evidence="2" id="KW-0805">Transcription regulation</keyword>
<reference evidence="6 7" key="1">
    <citation type="submission" date="2016-10" db="EMBL/GenBank/DDBJ databases">
        <authorList>
            <person name="de Groot N.N."/>
        </authorList>
    </citation>
    <scope>NUCLEOTIDE SEQUENCE [LARGE SCALE GENOMIC DNA]</scope>
    <source>
        <strain evidence="6 7">CGMCC 1.10210</strain>
    </source>
</reference>
<evidence type="ECO:0000256" key="2">
    <source>
        <dbReference type="ARBA" id="ARBA00023015"/>
    </source>
</evidence>
<dbReference type="GO" id="GO:0003677">
    <property type="term" value="F:DNA binding"/>
    <property type="evidence" value="ECO:0007669"/>
    <property type="project" value="UniProtKB-KW"/>
</dbReference>
<dbReference type="STRING" id="728005.SAMN04488059_12136"/>
<dbReference type="SUPFAM" id="SSF53850">
    <property type="entry name" value="Periplasmic binding protein-like II"/>
    <property type="match status" value="1"/>
</dbReference>
<organism evidence="6 7">
    <name type="scientific">Devosia psychrophila</name>
    <dbReference type="NCBI Taxonomy" id="728005"/>
    <lineage>
        <taxon>Bacteria</taxon>
        <taxon>Pseudomonadati</taxon>
        <taxon>Pseudomonadota</taxon>
        <taxon>Alphaproteobacteria</taxon>
        <taxon>Hyphomicrobiales</taxon>
        <taxon>Devosiaceae</taxon>
        <taxon>Devosia</taxon>
    </lineage>
</organism>
<name>A0A1I1PX65_9HYPH</name>
<dbReference type="Gene3D" id="3.40.190.10">
    <property type="entry name" value="Periplasmic binding protein-like II"/>
    <property type="match status" value="2"/>
</dbReference>
<dbReference type="GO" id="GO:0032993">
    <property type="term" value="C:protein-DNA complex"/>
    <property type="evidence" value="ECO:0007669"/>
    <property type="project" value="TreeGrafter"/>
</dbReference>
<evidence type="ECO:0000256" key="4">
    <source>
        <dbReference type="ARBA" id="ARBA00023163"/>
    </source>
</evidence>
<dbReference type="PANTHER" id="PTHR30346">
    <property type="entry name" value="TRANSCRIPTIONAL DUAL REGULATOR HCAR-RELATED"/>
    <property type="match status" value="1"/>
</dbReference>
<gene>
    <name evidence="6" type="ORF">SAMN04488059_12136</name>
</gene>
<dbReference type="SUPFAM" id="SSF46785">
    <property type="entry name" value="Winged helix' DNA-binding domain"/>
    <property type="match status" value="1"/>
</dbReference>
<dbReference type="Proteomes" id="UP000182258">
    <property type="component" value="Unassembled WGS sequence"/>
</dbReference>